<evidence type="ECO:0008006" key="3">
    <source>
        <dbReference type="Google" id="ProtNLM"/>
    </source>
</evidence>
<evidence type="ECO:0000313" key="1">
    <source>
        <dbReference type="EMBL" id="BDB96233.1"/>
    </source>
</evidence>
<evidence type="ECO:0000313" key="2">
    <source>
        <dbReference type="Proteomes" id="UP001320209"/>
    </source>
</evidence>
<dbReference type="RefSeq" id="WP_236864423.1">
    <property type="nucleotide sequence ID" value="NZ_AP025225.1"/>
</dbReference>
<dbReference type="Gene3D" id="2.30.30.220">
    <property type="entry name" value="SspB-like"/>
    <property type="match status" value="1"/>
</dbReference>
<dbReference type="Proteomes" id="UP001320209">
    <property type="component" value="Chromosome"/>
</dbReference>
<dbReference type="SUPFAM" id="SSF101738">
    <property type="entry name" value="SspB-like"/>
    <property type="match status" value="1"/>
</dbReference>
<dbReference type="InterPro" id="IPR036760">
    <property type="entry name" value="SspB-like_sf"/>
</dbReference>
<protein>
    <recommendedName>
        <fullName evidence="3">Stringent starvation protein B</fullName>
    </recommendedName>
</protein>
<accession>A0ABM7V8Z1</accession>
<name>A0ABM7V8Z1_9PROT</name>
<keyword evidence="2" id="KW-1185">Reference proteome</keyword>
<dbReference type="Pfam" id="PF04386">
    <property type="entry name" value="SspB"/>
    <property type="match status" value="1"/>
</dbReference>
<dbReference type="InterPro" id="IPR007481">
    <property type="entry name" value="SspB"/>
</dbReference>
<dbReference type="EMBL" id="AP025225">
    <property type="protein sequence ID" value="BDB96233.1"/>
    <property type="molecule type" value="Genomic_DNA"/>
</dbReference>
<proteinExistence type="predicted"/>
<reference evidence="1" key="1">
    <citation type="submission" date="2021-10" db="EMBL/GenBank/DDBJ databases">
        <title>Genome Sequence of The Candidatus Hydrogeosomobacter endosymbioticus, an Intracellular Bacterial Symbiont of the Anaerobic Ciliate GW7.</title>
        <authorList>
            <person name="Shiohama Y."/>
            <person name="Shinzato N."/>
        </authorList>
    </citation>
    <scope>NUCLEOTIDE SEQUENCE [LARGE SCALE GENOMIC DNA]</scope>
    <source>
        <strain evidence="1">200920</strain>
    </source>
</reference>
<organism evidence="1 2">
    <name type="scientific">Candidatus Hydrogenosomobacter endosymbioticus</name>
    <dbReference type="NCBI Taxonomy" id="2558174"/>
    <lineage>
        <taxon>Bacteria</taxon>
        <taxon>Pseudomonadati</taxon>
        <taxon>Pseudomonadota</taxon>
        <taxon>Alphaproteobacteria</taxon>
        <taxon>Holosporales</taxon>
        <taxon>Holosporaceae</taxon>
        <taxon>Candidatus Hydrogenosomobacter</taxon>
    </lineage>
</organism>
<gene>
    <name evidence="1" type="ORF">HYD_3660</name>
</gene>
<sequence>MFNYVEWLEDGKRSVVRQALREARDSGISPPNKLYISFSINYPKVKVPRDIASSDDEIKIAIYDDFWNLSVDDELFSVELLVNNNRQLFVIPFKAVRTFIDPGAEFALQFEPPEFPFLGDNVIPFERFKSSK</sequence>